<evidence type="ECO:0000313" key="3">
    <source>
        <dbReference type="EMBL" id="RDW74351.1"/>
    </source>
</evidence>
<dbReference type="GO" id="GO:0043399">
    <property type="term" value="F:tRNA adenosine(64)-2'-O-ribosylphosphate transferase activity"/>
    <property type="evidence" value="ECO:0007669"/>
    <property type="project" value="InterPro"/>
</dbReference>
<proteinExistence type="predicted"/>
<feature type="domain" description="Rit1 N-terminal" evidence="2">
    <location>
        <begin position="33"/>
        <end position="289"/>
    </location>
</feature>
<evidence type="ECO:0000259" key="2">
    <source>
        <dbReference type="Pfam" id="PF17184"/>
    </source>
</evidence>
<dbReference type="InterPro" id="IPR033421">
    <property type="entry name" value="Rit1_DUSP-like"/>
</dbReference>
<dbReference type="Pfam" id="PF04179">
    <property type="entry name" value="Init_tRNA_PT"/>
    <property type="match status" value="1"/>
</dbReference>
<keyword evidence="4" id="KW-1185">Reference proteome</keyword>
<dbReference type="GO" id="GO:0019988">
    <property type="term" value="P:charged-tRNA amino acid modification"/>
    <property type="evidence" value="ECO:0007669"/>
    <property type="project" value="InterPro"/>
</dbReference>
<sequence length="458" mass="50602">MDTTSKSDFPVSVSALHFPSAEQLSVSQTLASLRRSALSVNNRLRSIEADAAFVREVADHYGLPLIANERCGSWYIPPDIKTGSAYFKSTDGHTGQWDFSFRRLNLQILPIAREHGGCIIVDSTRRGKLMPDALSKTVPIWCAVINRALFPSETAYHSVELPPNYLGASEESQIEKRIDGFVHSLKSLKLDLDDLRQQLGKPIRVAWANRTYFHPTDLGKGKDYNLFVLCSASKRVHGAEISEGGYIQGAGDDSEAWAHGLTPPVFWAHKSTLLSQAEENLPEVIENLTREHRGQRTGQQATLVAPTRNLYIGQADPSLADSGQYDLVIDCNSNAETTEENSKCLNLGCISSKQGGRDLRNHLDKVRDFVGSQLGSNPSQSLLVMCESGKDISAGTLLTIICLFYNDAGEFAGPRTQTIGKQFIRQRLAWIVSSKYDVNPSRSTLQSVNAFLIQRPDY</sequence>
<dbReference type="GeneID" id="38117383"/>
<dbReference type="Pfam" id="PF17184">
    <property type="entry name" value="Rit1_C"/>
    <property type="match status" value="1"/>
</dbReference>
<organism evidence="3 4">
    <name type="scientific">Aspergillus mulundensis</name>
    <dbReference type="NCBI Taxonomy" id="1810919"/>
    <lineage>
        <taxon>Eukaryota</taxon>
        <taxon>Fungi</taxon>
        <taxon>Dikarya</taxon>
        <taxon>Ascomycota</taxon>
        <taxon>Pezizomycotina</taxon>
        <taxon>Eurotiomycetes</taxon>
        <taxon>Eurotiomycetidae</taxon>
        <taxon>Eurotiales</taxon>
        <taxon>Aspergillaceae</taxon>
        <taxon>Aspergillus</taxon>
        <taxon>Aspergillus subgen. Nidulantes</taxon>
    </lineage>
</organism>
<keyword evidence="3" id="KW-0808">Transferase</keyword>
<gene>
    <name evidence="3" type="ORF">DSM5745_07013</name>
</gene>
<dbReference type="AlphaFoldDB" id="A0A3D8RKJ8"/>
<reference evidence="3 4" key="1">
    <citation type="journal article" date="2018" name="IMA Fungus">
        <title>IMA Genome-F 9: Draft genome sequence of Annulohypoxylon stygium, Aspergillus mulundensis, Berkeleyomyces basicola (syn. Thielaviopsis basicola), Ceratocystis smalleyi, two Cercospora beticola strains, Coleophoma cylindrospora, Fusarium fracticaudum, Phialophora cf. hyalina, and Morchella septimelata.</title>
        <authorList>
            <person name="Wingfield B.D."/>
            <person name="Bills G.F."/>
            <person name="Dong Y."/>
            <person name="Huang W."/>
            <person name="Nel W.J."/>
            <person name="Swalarsk-Parry B.S."/>
            <person name="Vaghefi N."/>
            <person name="Wilken P.M."/>
            <person name="An Z."/>
            <person name="de Beer Z.W."/>
            <person name="De Vos L."/>
            <person name="Chen L."/>
            <person name="Duong T.A."/>
            <person name="Gao Y."/>
            <person name="Hammerbacher A."/>
            <person name="Kikkert J.R."/>
            <person name="Li Y."/>
            <person name="Li H."/>
            <person name="Li K."/>
            <person name="Li Q."/>
            <person name="Liu X."/>
            <person name="Ma X."/>
            <person name="Naidoo K."/>
            <person name="Pethybridge S.J."/>
            <person name="Sun J."/>
            <person name="Steenkamp E.T."/>
            <person name="van der Nest M.A."/>
            <person name="van Wyk S."/>
            <person name="Wingfield M.J."/>
            <person name="Xiong C."/>
            <person name="Yue Q."/>
            <person name="Zhang X."/>
        </authorList>
    </citation>
    <scope>NUCLEOTIDE SEQUENCE [LARGE SCALE GENOMIC DNA]</scope>
    <source>
        <strain evidence="3 4">DSM 5745</strain>
    </source>
</reference>
<dbReference type="InterPro" id="IPR007306">
    <property type="entry name" value="Rit1"/>
</dbReference>
<comment type="caution">
    <text evidence="3">The sequence shown here is derived from an EMBL/GenBank/DDBJ whole genome shotgun (WGS) entry which is preliminary data.</text>
</comment>
<feature type="domain" description="Rit1 DUSP-like" evidence="1">
    <location>
        <begin position="344"/>
        <end position="452"/>
    </location>
</feature>
<protein>
    <submittedName>
        <fullName evidence="3">Putative tRNA a64-2'-o-ribosylphosphate transferase</fullName>
    </submittedName>
</protein>
<dbReference type="InterPro" id="IPR033449">
    <property type="entry name" value="Rit1_N"/>
</dbReference>
<dbReference type="OrthoDB" id="45256at2759"/>
<dbReference type="PANTHER" id="PTHR31811:SF0">
    <property type="entry name" value="TRNA A64-2'-O-RIBOSYLPHOSPHATE TRANSFERASE"/>
    <property type="match status" value="1"/>
</dbReference>
<dbReference type="EMBL" id="PVWQ01000008">
    <property type="protein sequence ID" value="RDW74351.1"/>
    <property type="molecule type" value="Genomic_DNA"/>
</dbReference>
<dbReference type="RefSeq" id="XP_026602119.1">
    <property type="nucleotide sequence ID" value="XM_026749029.1"/>
</dbReference>
<evidence type="ECO:0000313" key="4">
    <source>
        <dbReference type="Proteomes" id="UP000256690"/>
    </source>
</evidence>
<evidence type="ECO:0000259" key="1">
    <source>
        <dbReference type="Pfam" id="PF04179"/>
    </source>
</evidence>
<dbReference type="Proteomes" id="UP000256690">
    <property type="component" value="Unassembled WGS sequence"/>
</dbReference>
<dbReference type="PIRSF" id="PIRSF007747">
    <property type="entry name" value="Ribosyl_Ptfrase"/>
    <property type="match status" value="1"/>
</dbReference>
<dbReference type="GO" id="GO:0005737">
    <property type="term" value="C:cytoplasm"/>
    <property type="evidence" value="ECO:0007669"/>
    <property type="project" value="TreeGrafter"/>
</dbReference>
<dbReference type="PANTHER" id="PTHR31811">
    <property type="entry name" value="TRNA A64-2'-O-RIBOSYLPHOSPHATE TRANSFERASE"/>
    <property type="match status" value="1"/>
</dbReference>
<accession>A0A3D8RKJ8</accession>
<dbReference type="STRING" id="1810919.A0A3D8RKJ8"/>
<name>A0A3D8RKJ8_9EURO</name>